<evidence type="ECO:0000313" key="2">
    <source>
        <dbReference type="Proteomes" id="UP000626109"/>
    </source>
</evidence>
<accession>A0A813KIW1</accession>
<organism evidence="1 2">
    <name type="scientific">Polarella glacialis</name>
    <name type="common">Dinoflagellate</name>
    <dbReference type="NCBI Taxonomy" id="89957"/>
    <lineage>
        <taxon>Eukaryota</taxon>
        <taxon>Sar</taxon>
        <taxon>Alveolata</taxon>
        <taxon>Dinophyceae</taxon>
        <taxon>Suessiales</taxon>
        <taxon>Suessiaceae</taxon>
        <taxon>Polarella</taxon>
    </lineage>
</organism>
<name>A0A813KIW1_POLGL</name>
<evidence type="ECO:0000313" key="1">
    <source>
        <dbReference type="EMBL" id="CAE8708739.1"/>
    </source>
</evidence>
<dbReference type="EMBL" id="CAJNNW010031742">
    <property type="protein sequence ID" value="CAE8708739.1"/>
    <property type="molecule type" value="Genomic_DNA"/>
</dbReference>
<gene>
    <name evidence="1" type="ORF">PGLA2088_LOCUS35073</name>
</gene>
<protein>
    <submittedName>
        <fullName evidence="1">Uncharacterized protein</fullName>
    </submittedName>
</protein>
<reference evidence="1" key="1">
    <citation type="submission" date="2021-02" db="EMBL/GenBank/DDBJ databases">
        <authorList>
            <person name="Dougan E. K."/>
            <person name="Rhodes N."/>
            <person name="Thang M."/>
            <person name="Chan C."/>
        </authorList>
    </citation>
    <scope>NUCLEOTIDE SEQUENCE</scope>
</reference>
<proteinExistence type="predicted"/>
<comment type="caution">
    <text evidence="1">The sequence shown here is derived from an EMBL/GenBank/DDBJ whole genome shotgun (WGS) entry which is preliminary data.</text>
</comment>
<dbReference type="Proteomes" id="UP000626109">
    <property type="component" value="Unassembled WGS sequence"/>
</dbReference>
<sequence>MEEHPLLKPTDYLKFALRNGDLGKFVGSSRQESVIDISGKLADFWDTFRAVYPNHQIFQHGYDPFGVIPTYVHGDEGRGRKHNGVMVLSLQGAIGKGARHSIRKRIWKPKQKRWIGMNLAGRSFLTRMFFSVMPKFMYSDNPVVFNDLLGHLIDDLDEAFHEGVVFQGHTWRLANLGVKGDLPFVVKVGSFKRAFSHVPKQASSKAPCVGICHRCMGGCPDVPFEDVNDSCEWLLTVGHEEPWTELPDILRLAHNPDDPTDVFKFDIFHLWHCGLGKNFLASVIVLMIPCFPYNKVERCLEAATASFKLHCKTKRFSPNLRTITRELLGYAASTDSPVGHWSKGGDTTFLLSWVESFLEQYLLSHPDADHK</sequence>
<dbReference type="AlphaFoldDB" id="A0A813KIW1"/>